<dbReference type="InterPro" id="IPR050428">
    <property type="entry name" value="TCS_sensor_his_kinase"/>
</dbReference>
<dbReference type="PROSITE" id="PS50109">
    <property type="entry name" value="HIS_KIN"/>
    <property type="match status" value="1"/>
</dbReference>
<feature type="transmembrane region" description="Helical" evidence="11">
    <location>
        <begin position="20"/>
        <end position="39"/>
    </location>
</feature>
<evidence type="ECO:0000256" key="10">
    <source>
        <dbReference type="ARBA" id="ARBA00023136"/>
    </source>
</evidence>
<dbReference type="PRINTS" id="PR00344">
    <property type="entry name" value="BCTRLSENSOR"/>
</dbReference>
<dbReference type="CDD" id="cd00082">
    <property type="entry name" value="HisKA"/>
    <property type="match status" value="1"/>
</dbReference>
<reference evidence="14" key="1">
    <citation type="submission" date="2020-11" db="EMBL/GenBank/DDBJ databases">
        <title>Enhanced detection system for hospital associated transmission using whole genome sequencing surveillance.</title>
        <authorList>
            <person name="Harrison L.H."/>
            <person name="Van Tyne D."/>
            <person name="Marsh J.W."/>
            <person name="Griffith M.P."/>
            <person name="Snyder D.J."/>
            <person name="Cooper V.S."/>
            <person name="Mustapha M."/>
        </authorList>
    </citation>
    <scope>NUCLEOTIDE SEQUENCE</scope>
    <source>
        <strain evidence="14">STEN00091</strain>
    </source>
</reference>
<dbReference type="PANTHER" id="PTHR45436:SF15">
    <property type="entry name" value="SENSOR HISTIDINE KINASE CUSS"/>
    <property type="match status" value="1"/>
</dbReference>
<dbReference type="InterPro" id="IPR003594">
    <property type="entry name" value="HATPase_dom"/>
</dbReference>
<evidence type="ECO:0000256" key="6">
    <source>
        <dbReference type="ARBA" id="ARBA00022692"/>
    </source>
</evidence>
<dbReference type="InterPro" id="IPR003661">
    <property type="entry name" value="HisK_dim/P_dom"/>
</dbReference>
<dbReference type="GO" id="GO:0005886">
    <property type="term" value="C:plasma membrane"/>
    <property type="evidence" value="ECO:0007669"/>
    <property type="project" value="TreeGrafter"/>
</dbReference>
<evidence type="ECO:0000256" key="7">
    <source>
        <dbReference type="ARBA" id="ARBA00022777"/>
    </source>
</evidence>
<comment type="caution">
    <text evidence="14">The sequence shown here is derived from an EMBL/GenBank/DDBJ whole genome shotgun (WGS) entry which is preliminary data.</text>
</comment>
<dbReference type="InterPro" id="IPR005467">
    <property type="entry name" value="His_kinase_dom"/>
</dbReference>
<evidence type="ECO:0000256" key="4">
    <source>
        <dbReference type="ARBA" id="ARBA00022553"/>
    </source>
</evidence>
<sequence>MARPTRPIRSITLGLAWRLFLAQAFTVLFAVVALILTWGDKDTWGMDMFMAEAVAKAVHSEGGRLVLDQARWNKLDAEAGGNLWFAAVDDKGVWLERGMIPAIHAPLLARLPTLGATELGSLVPPYLDVARVMIRKEDGRRITVMVGGAPKGGLLDGALMVLRLIGLWFFLPLIVITLLVMPTVIHRAMRGVRRSAQQAKELDIGQPGARLDAQLVSTEVAPLVEAFNDAIDKVQQGYAARDKFLADAAHELRVPIAVVQARLAQLPQGELKSQLLTDVARLGNVAEHLLDLQRRDRNVGALQRLDLALLVREAAADLAPLVVGAGYGFEVDAPEMPVWIHGDSLALGRVIANLVHNAIVHGGGRGTICVRLDARGLLEVSDQGAGIPVGDREAIFEPFHRLRAAGSGSGLGLHLVKEIVQHHGGSVSVGEAAGGGASFRVNFHRGTVRR</sequence>
<dbReference type="Gene3D" id="1.10.287.130">
    <property type="match status" value="1"/>
</dbReference>
<dbReference type="AlphaFoldDB" id="A0AA89WK81"/>
<evidence type="ECO:0000313" key="15">
    <source>
        <dbReference type="Proteomes" id="UP000625930"/>
    </source>
</evidence>
<dbReference type="EMBL" id="JADUNP010000001">
    <property type="protein sequence ID" value="MBH1650647.1"/>
    <property type="molecule type" value="Genomic_DNA"/>
</dbReference>
<keyword evidence="6 11" id="KW-0812">Transmembrane</keyword>
<evidence type="ECO:0000256" key="11">
    <source>
        <dbReference type="SAM" id="Phobius"/>
    </source>
</evidence>
<evidence type="ECO:0000256" key="5">
    <source>
        <dbReference type="ARBA" id="ARBA00022679"/>
    </source>
</evidence>
<feature type="domain" description="Histidine kinase" evidence="12">
    <location>
        <begin position="247"/>
        <end position="447"/>
    </location>
</feature>
<dbReference type="EC" id="2.7.13.3" evidence="3"/>
<evidence type="ECO:0000256" key="2">
    <source>
        <dbReference type="ARBA" id="ARBA00004141"/>
    </source>
</evidence>
<dbReference type="SMART" id="SM00388">
    <property type="entry name" value="HisKA"/>
    <property type="match status" value="1"/>
</dbReference>
<protein>
    <recommendedName>
        <fullName evidence="3">histidine kinase</fullName>
        <ecNumber evidence="3">2.7.13.3</ecNumber>
    </recommendedName>
</protein>
<dbReference type="PROSITE" id="PS50885">
    <property type="entry name" value="HAMP"/>
    <property type="match status" value="1"/>
</dbReference>
<dbReference type="PANTHER" id="PTHR45436">
    <property type="entry name" value="SENSOR HISTIDINE KINASE YKOH"/>
    <property type="match status" value="1"/>
</dbReference>
<feature type="transmembrane region" description="Helical" evidence="11">
    <location>
        <begin position="165"/>
        <end position="185"/>
    </location>
</feature>
<keyword evidence="10 11" id="KW-0472">Membrane</keyword>
<dbReference type="InterPro" id="IPR036890">
    <property type="entry name" value="HATPase_C_sf"/>
</dbReference>
<evidence type="ECO:0000256" key="1">
    <source>
        <dbReference type="ARBA" id="ARBA00000085"/>
    </source>
</evidence>
<dbReference type="SUPFAM" id="SSF47384">
    <property type="entry name" value="Homodimeric domain of signal transducing histidine kinase"/>
    <property type="match status" value="1"/>
</dbReference>
<dbReference type="SMART" id="SM00387">
    <property type="entry name" value="HATPase_c"/>
    <property type="match status" value="1"/>
</dbReference>
<evidence type="ECO:0000256" key="9">
    <source>
        <dbReference type="ARBA" id="ARBA00023012"/>
    </source>
</evidence>
<dbReference type="InterPro" id="IPR004358">
    <property type="entry name" value="Sig_transdc_His_kin-like_C"/>
</dbReference>
<dbReference type="CDD" id="cd00075">
    <property type="entry name" value="HATPase"/>
    <property type="match status" value="1"/>
</dbReference>
<keyword evidence="5" id="KW-0808">Transferase</keyword>
<dbReference type="GO" id="GO:0000155">
    <property type="term" value="F:phosphorelay sensor kinase activity"/>
    <property type="evidence" value="ECO:0007669"/>
    <property type="project" value="InterPro"/>
</dbReference>
<comment type="catalytic activity">
    <reaction evidence="1">
        <text>ATP + protein L-histidine = ADP + protein N-phospho-L-histidine.</text>
        <dbReference type="EC" id="2.7.13.3"/>
    </reaction>
</comment>
<dbReference type="InterPro" id="IPR003660">
    <property type="entry name" value="HAMP_dom"/>
</dbReference>
<evidence type="ECO:0000256" key="3">
    <source>
        <dbReference type="ARBA" id="ARBA00012438"/>
    </source>
</evidence>
<feature type="domain" description="HAMP" evidence="13">
    <location>
        <begin position="186"/>
        <end position="239"/>
    </location>
</feature>
<organism evidence="14 15">
    <name type="scientific">Stenotrophomonas maltophilia</name>
    <name type="common">Pseudomonas maltophilia</name>
    <name type="synonym">Xanthomonas maltophilia</name>
    <dbReference type="NCBI Taxonomy" id="40324"/>
    <lineage>
        <taxon>Bacteria</taxon>
        <taxon>Pseudomonadati</taxon>
        <taxon>Pseudomonadota</taxon>
        <taxon>Gammaproteobacteria</taxon>
        <taxon>Lysobacterales</taxon>
        <taxon>Lysobacteraceae</taxon>
        <taxon>Stenotrophomonas</taxon>
        <taxon>Stenotrophomonas maltophilia group</taxon>
    </lineage>
</organism>
<dbReference type="SUPFAM" id="SSF55874">
    <property type="entry name" value="ATPase domain of HSP90 chaperone/DNA topoisomerase II/histidine kinase"/>
    <property type="match status" value="1"/>
</dbReference>
<keyword evidence="8 11" id="KW-1133">Transmembrane helix</keyword>
<comment type="subcellular location">
    <subcellularLocation>
        <location evidence="2">Membrane</location>
        <topology evidence="2">Multi-pass membrane protein</topology>
    </subcellularLocation>
</comment>
<name>A0AA89WK81_STEMA</name>
<proteinExistence type="predicted"/>
<dbReference type="Proteomes" id="UP000625930">
    <property type="component" value="Unassembled WGS sequence"/>
</dbReference>
<keyword evidence="9" id="KW-0902">Two-component regulatory system</keyword>
<keyword evidence="4" id="KW-0597">Phosphoprotein</keyword>
<evidence type="ECO:0000313" key="14">
    <source>
        <dbReference type="EMBL" id="MBH1650647.1"/>
    </source>
</evidence>
<evidence type="ECO:0000259" key="12">
    <source>
        <dbReference type="PROSITE" id="PS50109"/>
    </source>
</evidence>
<evidence type="ECO:0000256" key="8">
    <source>
        <dbReference type="ARBA" id="ARBA00022989"/>
    </source>
</evidence>
<dbReference type="Gene3D" id="3.30.565.10">
    <property type="entry name" value="Histidine kinase-like ATPase, C-terminal domain"/>
    <property type="match status" value="1"/>
</dbReference>
<keyword evidence="7 14" id="KW-0418">Kinase</keyword>
<accession>A0AA89WK81</accession>
<evidence type="ECO:0000259" key="13">
    <source>
        <dbReference type="PROSITE" id="PS50885"/>
    </source>
</evidence>
<gene>
    <name evidence="14" type="ORF">I5U67_00355</name>
</gene>
<dbReference type="InterPro" id="IPR036097">
    <property type="entry name" value="HisK_dim/P_sf"/>
</dbReference>
<dbReference type="Pfam" id="PF02518">
    <property type="entry name" value="HATPase_c"/>
    <property type="match status" value="1"/>
</dbReference>